<protein>
    <submittedName>
        <fullName evidence="2">Uncharacterized protein</fullName>
    </submittedName>
</protein>
<comment type="caution">
    <text evidence="2">The sequence shown here is derived from an EMBL/GenBank/DDBJ whole genome shotgun (WGS) entry which is preliminary data.</text>
</comment>
<evidence type="ECO:0000256" key="1">
    <source>
        <dbReference type="SAM" id="MobiDB-lite"/>
    </source>
</evidence>
<dbReference type="Proteomes" id="UP001152795">
    <property type="component" value="Unassembled WGS sequence"/>
</dbReference>
<keyword evidence="3" id="KW-1185">Reference proteome</keyword>
<proteinExistence type="predicted"/>
<sequence length="153" mass="17318">MAIEETDQDEGVITTVEAPGDCHKPTEPSSPEPKSKTTQTLDGYKEKENHNSYKSKYLQKLSECKNLEKSCKETERQKFVSKKGTTQYVVHCDNLVNILKETVPLDEPDVEENQESMEQTMCGEPQESDTEMECDSDVEENLNSDTDDEDLSS</sequence>
<feature type="compositionally biased region" description="Acidic residues" evidence="1">
    <location>
        <begin position="1"/>
        <end position="10"/>
    </location>
</feature>
<feature type="region of interest" description="Disordered" evidence="1">
    <location>
        <begin position="105"/>
        <end position="153"/>
    </location>
</feature>
<feature type="region of interest" description="Disordered" evidence="1">
    <location>
        <begin position="1"/>
        <end position="51"/>
    </location>
</feature>
<organism evidence="2 3">
    <name type="scientific">Paramuricea clavata</name>
    <name type="common">Red gorgonian</name>
    <name type="synonym">Violescent sea-whip</name>
    <dbReference type="NCBI Taxonomy" id="317549"/>
    <lineage>
        <taxon>Eukaryota</taxon>
        <taxon>Metazoa</taxon>
        <taxon>Cnidaria</taxon>
        <taxon>Anthozoa</taxon>
        <taxon>Octocorallia</taxon>
        <taxon>Malacalcyonacea</taxon>
        <taxon>Plexauridae</taxon>
        <taxon>Paramuricea</taxon>
    </lineage>
</organism>
<evidence type="ECO:0000313" key="2">
    <source>
        <dbReference type="EMBL" id="CAB3991479.1"/>
    </source>
</evidence>
<dbReference type="AlphaFoldDB" id="A0A6S7GNN6"/>
<accession>A0A6S7GNN6</accession>
<gene>
    <name evidence="2" type="ORF">PACLA_8A008810</name>
</gene>
<feature type="compositionally biased region" description="Acidic residues" evidence="1">
    <location>
        <begin position="126"/>
        <end position="153"/>
    </location>
</feature>
<reference evidence="2" key="1">
    <citation type="submission" date="2020-04" db="EMBL/GenBank/DDBJ databases">
        <authorList>
            <person name="Alioto T."/>
            <person name="Alioto T."/>
            <person name="Gomez Garrido J."/>
        </authorList>
    </citation>
    <scope>NUCLEOTIDE SEQUENCE</scope>
    <source>
        <strain evidence="2">A484AB</strain>
    </source>
</reference>
<name>A0A6S7GNN6_PARCT</name>
<dbReference type="EMBL" id="CACRXK020001858">
    <property type="protein sequence ID" value="CAB3991479.1"/>
    <property type="molecule type" value="Genomic_DNA"/>
</dbReference>
<feature type="compositionally biased region" description="Acidic residues" evidence="1">
    <location>
        <begin position="105"/>
        <end position="115"/>
    </location>
</feature>
<evidence type="ECO:0000313" key="3">
    <source>
        <dbReference type="Proteomes" id="UP001152795"/>
    </source>
</evidence>